<evidence type="ECO:0000256" key="1">
    <source>
        <dbReference type="SAM" id="MobiDB-lite"/>
    </source>
</evidence>
<feature type="non-terminal residue" evidence="2">
    <location>
        <position position="241"/>
    </location>
</feature>
<proteinExistence type="predicted"/>
<feature type="region of interest" description="Disordered" evidence="1">
    <location>
        <begin position="215"/>
        <end position="241"/>
    </location>
</feature>
<gene>
    <name evidence="2" type="ORF">METZ01_LOCUS348977</name>
</gene>
<sequence>MKRIPIILTAIMTSAVFAVENDNEDIQSLERDNGTGAENQTTVAPVDPDRVQEIRRMKQEKHMDLLKRQIQIAKNKREQIGPETRKNAPGNANNVDVHRHRATGEQSQFEKHFDNLRVDRQKIVDNTRKKHTPNGFLGVKHKIEKQRNSLRRRHLKDIPSLQDQIKSSFRTTGQGQYRQEVNRLNSALTPQQKERRSSGPIDYNNEEFLNSLKALRVPVTETDPRPVSLDQEGRRPRSSRT</sequence>
<accession>A0A382REK4</accession>
<name>A0A382REK4_9ZZZZ</name>
<organism evidence="2">
    <name type="scientific">marine metagenome</name>
    <dbReference type="NCBI Taxonomy" id="408172"/>
    <lineage>
        <taxon>unclassified sequences</taxon>
        <taxon>metagenomes</taxon>
        <taxon>ecological metagenomes</taxon>
    </lineage>
</organism>
<reference evidence="2" key="1">
    <citation type="submission" date="2018-05" db="EMBL/GenBank/DDBJ databases">
        <authorList>
            <person name="Lanie J.A."/>
            <person name="Ng W.-L."/>
            <person name="Kazmierczak K.M."/>
            <person name="Andrzejewski T.M."/>
            <person name="Davidsen T.M."/>
            <person name="Wayne K.J."/>
            <person name="Tettelin H."/>
            <person name="Glass J.I."/>
            <person name="Rusch D."/>
            <person name="Podicherti R."/>
            <person name="Tsui H.-C.T."/>
            <person name="Winkler M.E."/>
        </authorList>
    </citation>
    <scope>NUCLEOTIDE SEQUENCE</scope>
</reference>
<evidence type="ECO:0000313" key="2">
    <source>
        <dbReference type="EMBL" id="SVC96123.1"/>
    </source>
</evidence>
<dbReference type="AlphaFoldDB" id="A0A382REK4"/>
<protein>
    <submittedName>
        <fullName evidence="2">Uncharacterized protein</fullName>
    </submittedName>
</protein>
<dbReference type="EMBL" id="UINC01121163">
    <property type="protein sequence ID" value="SVC96123.1"/>
    <property type="molecule type" value="Genomic_DNA"/>
</dbReference>